<keyword evidence="2" id="KW-1185">Reference proteome</keyword>
<accession>A0A915K7K3</accession>
<dbReference type="Proteomes" id="UP000887565">
    <property type="component" value="Unplaced"/>
</dbReference>
<protein>
    <submittedName>
        <fullName evidence="3">Uncharacterized protein</fullName>
    </submittedName>
</protein>
<evidence type="ECO:0000313" key="3">
    <source>
        <dbReference type="WBParaSite" id="nRc.2.0.1.t34164-RA"/>
    </source>
</evidence>
<keyword evidence="1" id="KW-0812">Transmembrane</keyword>
<reference evidence="3" key="1">
    <citation type="submission" date="2022-11" db="UniProtKB">
        <authorList>
            <consortium name="WormBaseParasite"/>
        </authorList>
    </citation>
    <scope>IDENTIFICATION</scope>
</reference>
<feature type="transmembrane region" description="Helical" evidence="1">
    <location>
        <begin position="90"/>
        <end position="114"/>
    </location>
</feature>
<evidence type="ECO:0000313" key="2">
    <source>
        <dbReference type="Proteomes" id="UP000887565"/>
    </source>
</evidence>
<sequence length="193" mass="21808">MKKQMCGPVEPTYLDNSLSIRVPFLEGLGLRDGGAAQGGRIAPVPLSVFKTTHGVRTTLFLLAIIVSQSYKSLLNCHDPNVAAFEQSRTWWGLACHHIMLAVYPIIVFELSFSVEWFHFKKRFVEVALFGFPSFILSCFVFATGTFVVLLLWKIECTYPVSVFYSSIVMSIDPCRFIFSTVLRSLLLPLFLLR</sequence>
<evidence type="ECO:0000256" key="1">
    <source>
        <dbReference type="SAM" id="Phobius"/>
    </source>
</evidence>
<dbReference type="WBParaSite" id="nRc.2.0.1.t34164-RA">
    <property type="protein sequence ID" value="nRc.2.0.1.t34164-RA"/>
    <property type="gene ID" value="nRc.2.0.1.g34164"/>
</dbReference>
<keyword evidence="1" id="KW-0472">Membrane</keyword>
<organism evidence="2 3">
    <name type="scientific">Romanomermis culicivorax</name>
    <name type="common">Nematode worm</name>
    <dbReference type="NCBI Taxonomy" id="13658"/>
    <lineage>
        <taxon>Eukaryota</taxon>
        <taxon>Metazoa</taxon>
        <taxon>Ecdysozoa</taxon>
        <taxon>Nematoda</taxon>
        <taxon>Enoplea</taxon>
        <taxon>Dorylaimia</taxon>
        <taxon>Mermithida</taxon>
        <taxon>Mermithoidea</taxon>
        <taxon>Mermithidae</taxon>
        <taxon>Romanomermis</taxon>
    </lineage>
</organism>
<feature type="transmembrane region" description="Helical" evidence="1">
    <location>
        <begin position="126"/>
        <end position="152"/>
    </location>
</feature>
<keyword evidence="1" id="KW-1133">Transmembrane helix</keyword>
<proteinExistence type="predicted"/>
<name>A0A915K7K3_ROMCU</name>
<dbReference type="AlphaFoldDB" id="A0A915K7K3"/>